<keyword evidence="5" id="KW-1185">Reference proteome</keyword>
<dbReference type="Pfam" id="PF00106">
    <property type="entry name" value="adh_short"/>
    <property type="match status" value="1"/>
</dbReference>
<dbReference type="PRINTS" id="PR00080">
    <property type="entry name" value="SDRFAMILY"/>
</dbReference>
<dbReference type="Proteomes" id="UP000594454">
    <property type="component" value="Chromosome 1"/>
</dbReference>
<dbReference type="AlphaFoldDB" id="A0A7R8UFH2"/>
<dbReference type="InterPro" id="IPR002347">
    <property type="entry name" value="SDR_fam"/>
</dbReference>
<evidence type="ECO:0000256" key="1">
    <source>
        <dbReference type="ARBA" id="ARBA00006484"/>
    </source>
</evidence>
<evidence type="ECO:0000313" key="4">
    <source>
        <dbReference type="EMBL" id="CAD7079057.1"/>
    </source>
</evidence>
<dbReference type="GO" id="GO:0016616">
    <property type="term" value="F:oxidoreductase activity, acting on the CH-OH group of donors, NAD or NADP as acceptor"/>
    <property type="evidence" value="ECO:0007669"/>
    <property type="project" value="UniProtKB-ARBA"/>
</dbReference>
<gene>
    <name evidence="4" type="ORF">HERILL_LOCUS2291</name>
</gene>
<sequence length="313" mass="34007">MTSIFYEAKNTSKHGYLLLVIKATEALSMYDPLASNSLAELNKFSDQFLTRGLSIHSLAVTFRFLRAKYDILLALGASAGIGAAIAADLVKNGFVVVALARREERLRENQRALPENLQSQYHPRKCDVANENEVKDTFAWVETKFGGTDVLVNNAGVAAVGVELSAADNTQAIRNVVGTNVMGAVYCVREAFNSMKKRNFDGHVVIINSVAGHYVPIVPIGSMNIYPASKFAVTAMVETYRQEFANAGTKVKVTSISPGAVLTEVLPNMESMKEAGHPLLNSEDISNAVLFVLSTPPHVQVHELTIRPVGEKL</sequence>
<dbReference type="EMBL" id="LR899009">
    <property type="protein sequence ID" value="CAD7079057.1"/>
    <property type="molecule type" value="Genomic_DNA"/>
</dbReference>
<dbReference type="OrthoDB" id="1933717at2759"/>
<organism evidence="4 5">
    <name type="scientific">Hermetia illucens</name>
    <name type="common">Black soldier fly</name>
    <dbReference type="NCBI Taxonomy" id="343691"/>
    <lineage>
        <taxon>Eukaryota</taxon>
        <taxon>Metazoa</taxon>
        <taxon>Ecdysozoa</taxon>
        <taxon>Arthropoda</taxon>
        <taxon>Hexapoda</taxon>
        <taxon>Insecta</taxon>
        <taxon>Pterygota</taxon>
        <taxon>Neoptera</taxon>
        <taxon>Endopterygota</taxon>
        <taxon>Diptera</taxon>
        <taxon>Brachycera</taxon>
        <taxon>Stratiomyomorpha</taxon>
        <taxon>Stratiomyidae</taxon>
        <taxon>Hermetiinae</taxon>
        <taxon>Hermetia</taxon>
    </lineage>
</organism>
<evidence type="ECO:0000256" key="2">
    <source>
        <dbReference type="ARBA" id="ARBA00023002"/>
    </source>
</evidence>
<dbReference type="Gene3D" id="3.40.50.720">
    <property type="entry name" value="NAD(P)-binding Rossmann-like Domain"/>
    <property type="match status" value="1"/>
</dbReference>
<reference evidence="4 5" key="1">
    <citation type="submission" date="2020-11" db="EMBL/GenBank/DDBJ databases">
        <authorList>
            <person name="Wallbank WR R."/>
            <person name="Pardo Diaz C."/>
            <person name="Kozak K."/>
            <person name="Martin S."/>
            <person name="Jiggins C."/>
            <person name="Moest M."/>
            <person name="Warren A I."/>
            <person name="Generalovic N T."/>
            <person name="Byers J.R.P. K."/>
            <person name="Montejo-Kovacevich G."/>
            <person name="Yen C E."/>
        </authorList>
    </citation>
    <scope>NUCLEOTIDE SEQUENCE [LARGE SCALE GENOMIC DNA]</scope>
</reference>
<name>A0A7R8UFH2_HERIL</name>
<dbReference type="FunCoup" id="A0A7R8UFH2">
    <property type="interactions" value="96"/>
</dbReference>
<dbReference type="FunFam" id="3.40.50.720:FF:000047">
    <property type="entry name" value="NADP-dependent L-serine/L-allo-threonine dehydrogenase"/>
    <property type="match status" value="1"/>
</dbReference>
<comment type="similarity">
    <text evidence="1 3">Belongs to the short-chain dehydrogenases/reductases (SDR) family.</text>
</comment>
<dbReference type="SUPFAM" id="SSF51735">
    <property type="entry name" value="NAD(P)-binding Rossmann-fold domains"/>
    <property type="match status" value="1"/>
</dbReference>
<evidence type="ECO:0008006" key="6">
    <source>
        <dbReference type="Google" id="ProtNLM"/>
    </source>
</evidence>
<proteinExistence type="inferred from homology"/>
<dbReference type="PANTHER" id="PTHR43115">
    <property type="entry name" value="DEHYDROGENASE/REDUCTASE SDR FAMILY MEMBER 11"/>
    <property type="match status" value="1"/>
</dbReference>
<dbReference type="InParanoid" id="A0A7R8UFH2"/>
<protein>
    <recommendedName>
        <fullName evidence="6">Farnesol dehydrogenase</fullName>
    </recommendedName>
</protein>
<dbReference type="PRINTS" id="PR00081">
    <property type="entry name" value="GDHRDH"/>
</dbReference>
<keyword evidence="2" id="KW-0560">Oxidoreductase</keyword>
<dbReference type="InterPro" id="IPR036291">
    <property type="entry name" value="NAD(P)-bd_dom_sf"/>
</dbReference>
<evidence type="ECO:0000313" key="5">
    <source>
        <dbReference type="Proteomes" id="UP000594454"/>
    </source>
</evidence>
<dbReference type="PANTHER" id="PTHR43115:SF4">
    <property type="entry name" value="DEHYDROGENASE_REDUCTASE SDR FAMILY MEMBER 11"/>
    <property type="match status" value="1"/>
</dbReference>
<accession>A0A7R8UFH2</accession>
<evidence type="ECO:0000256" key="3">
    <source>
        <dbReference type="RuleBase" id="RU000363"/>
    </source>
</evidence>